<keyword evidence="10" id="KW-1133">Transmembrane helix</keyword>
<proteinExistence type="predicted"/>
<evidence type="ECO:0000256" key="3">
    <source>
        <dbReference type="ARBA" id="ARBA00012483"/>
    </source>
</evidence>
<dbReference type="PROSITE" id="PS50089">
    <property type="entry name" value="ZF_RING_2"/>
    <property type="match status" value="1"/>
</dbReference>
<protein>
    <recommendedName>
        <fullName evidence="3">RING-type E3 ubiquitin transferase</fullName>
        <ecNumber evidence="3">2.3.2.27</ecNumber>
    </recommendedName>
</protein>
<dbReference type="EC" id="2.3.2.27" evidence="3"/>
<dbReference type="Pfam" id="PF13639">
    <property type="entry name" value="zf-RING_2"/>
    <property type="match status" value="1"/>
</dbReference>
<dbReference type="Gene3D" id="3.30.40.10">
    <property type="entry name" value="Zinc/RING finger domain, C3HC4 (zinc finger)"/>
    <property type="match status" value="1"/>
</dbReference>
<reference evidence="15" key="1">
    <citation type="thesis" date="2020" institute="ProQuest LLC" country="789 East Eisenhower Parkway, Ann Arbor, MI, USA">
        <title>Comparative Genomics and Chromosome Evolution.</title>
        <authorList>
            <person name="Mudd A.B."/>
        </authorList>
    </citation>
    <scope>NUCLEOTIDE SEQUENCE</scope>
    <source>
        <strain evidence="15">1538</strain>
        <tissue evidence="15">Blood</tissue>
    </source>
</reference>
<evidence type="ECO:0000256" key="5">
    <source>
        <dbReference type="ARBA" id="ARBA00022692"/>
    </source>
</evidence>
<keyword evidence="9" id="KW-0862">Zinc</keyword>
<keyword evidence="4" id="KW-0808">Transferase</keyword>
<sequence>MPARRGRSRHNIIAGPIAHRTRSRYTLQGNVSEHQLPERPTRRGRVNTNSSQRDPSRSPVGRRDEFLPEDRNSQTPPANNQQSEDQPGCSICLLQYEPEEQTEQLACAHIFHPDCINTWLRIRRTCPNCREAVPLIIRDTGIEGMWRVIIWCDELEEEIAFLAPAEIIEPRPLISVFIEDGEYYMDYEQILPI</sequence>
<evidence type="ECO:0000259" key="14">
    <source>
        <dbReference type="PROSITE" id="PS50089"/>
    </source>
</evidence>
<evidence type="ECO:0000256" key="9">
    <source>
        <dbReference type="ARBA" id="ARBA00022833"/>
    </source>
</evidence>
<feature type="compositionally biased region" description="Polar residues" evidence="13">
    <location>
        <begin position="73"/>
        <end position="85"/>
    </location>
</feature>
<keyword evidence="11" id="KW-0472">Membrane</keyword>
<evidence type="ECO:0000256" key="4">
    <source>
        <dbReference type="ARBA" id="ARBA00022679"/>
    </source>
</evidence>
<evidence type="ECO:0000256" key="2">
    <source>
        <dbReference type="ARBA" id="ARBA00004141"/>
    </source>
</evidence>
<dbReference type="GO" id="GO:0016020">
    <property type="term" value="C:membrane"/>
    <property type="evidence" value="ECO:0007669"/>
    <property type="project" value="UniProtKB-SubCell"/>
</dbReference>
<name>A0AAV3A5Y7_PYXAD</name>
<keyword evidence="5" id="KW-0812">Transmembrane</keyword>
<evidence type="ECO:0000256" key="1">
    <source>
        <dbReference type="ARBA" id="ARBA00000900"/>
    </source>
</evidence>
<evidence type="ECO:0000256" key="10">
    <source>
        <dbReference type="ARBA" id="ARBA00022989"/>
    </source>
</evidence>
<dbReference type="SMART" id="SM00184">
    <property type="entry name" value="RING"/>
    <property type="match status" value="1"/>
</dbReference>
<dbReference type="SUPFAM" id="SSF57850">
    <property type="entry name" value="RING/U-box"/>
    <property type="match status" value="1"/>
</dbReference>
<comment type="caution">
    <text evidence="15">The sequence shown here is derived from an EMBL/GenBank/DDBJ whole genome shotgun (WGS) entry which is preliminary data.</text>
</comment>
<organism evidence="15 16">
    <name type="scientific">Pyxicephalus adspersus</name>
    <name type="common">African bullfrog</name>
    <dbReference type="NCBI Taxonomy" id="30357"/>
    <lineage>
        <taxon>Eukaryota</taxon>
        <taxon>Metazoa</taxon>
        <taxon>Chordata</taxon>
        <taxon>Craniata</taxon>
        <taxon>Vertebrata</taxon>
        <taxon>Euteleostomi</taxon>
        <taxon>Amphibia</taxon>
        <taxon>Batrachia</taxon>
        <taxon>Anura</taxon>
        <taxon>Neobatrachia</taxon>
        <taxon>Ranoidea</taxon>
        <taxon>Pyxicephalidae</taxon>
        <taxon>Pyxicephalinae</taxon>
        <taxon>Pyxicephalus</taxon>
    </lineage>
</organism>
<dbReference type="GO" id="GO:0016567">
    <property type="term" value="P:protein ubiquitination"/>
    <property type="evidence" value="ECO:0007669"/>
    <property type="project" value="TreeGrafter"/>
</dbReference>
<feature type="compositionally biased region" description="Basic residues" evidence="13">
    <location>
        <begin position="1"/>
        <end position="10"/>
    </location>
</feature>
<evidence type="ECO:0000313" key="15">
    <source>
        <dbReference type="EMBL" id="DBA18712.1"/>
    </source>
</evidence>
<evidence type="ECO:0000256" key="11">
    <source>
        <dbReference type="ARBA" id="ARBA00023136"/>
    </source>
</evidence>
<keyword evidence="6" id="KW-0479">Metal-binding</keyword>
<comment type="catalytic activity">
    <reaction evidence="1">
        <text>S-ubiquitinyl-[E2 ubiquitin-conjugating enzyme]-L-cysteine + [acceptor protein]-L-lysine = [E2 ubiquitin-conjugating enzyme]-L-cysteine + N(6)-ubiquitinyl-[acceptor protein]-L-lysine.</text>
        <dbReference type="EC" id="2.3.2.27"/>
    </reaction>
</comment>
<dbReference type="InterPro" id="IPR001841">
    <property type="entry name" value="Znf_RING"/>
</dbReference>
<dbReference type="AlphaFoldDB" id="A0AAV3A5Y7"/>
<keyword evidence="7 12" id="KW-0863">Zinc-finger</keyword>
<dbReference type="Proteomes" id="UP001181693">
    <property type="component" value="Unassembled WGS sequence"/>
</dbReference>
<dbReference type="GO" id="GO:0061630">
    <property type="term" value="F:ubiquitin protein ligase activity"/>
    <property type="evidence" value="ECO:0007669"/>
    <property type="project" value="UniProtKB-EC"/>
</dbReference>
<evidence type="ECO:0000256" key="7">
    <source>
        <dbReference type="ARBA" id="ARBA00022771"/>
    </source>
</evidence>
<evidence type="ECO:0000313" key="16">
    <source>
        <dbReference type="Proteomes" id="UP001181693"/>
    </source>
</evidence>
<keyword evidence="16" id="KW-1185">Reference proteome</keyword>
<evidence type="ECO:0000256" key="13">
    <source>
        <dbReference type="SAM" id="MobiDB-lite"/>
    </source>
</evidence>
<dbReference type="InterPro" id="IPR013083">
    <property type="entry name" value="Znf_RING/FYVE/PHD"/>
</dbReference>
<feature type="compositionally biased region" description="Basic and acidic residues" evidence="13">
    <location>
        <begin position="61"/>
        <end position="72"/>
    </location>
</feature>
<gene>
    <name evidence="15" type="ORF">GDO54_016927</name>
</gene>
<dbReference type="PANTHER" id="PTHR45977">
    <property type="entry name" value="TARGET OF ERK KINASE MPK-1"/>
    <property type="match status" value="1"/>
</dbReference>
<dbReference type="GO" id="GO:0008270">
    <property type="term" value="F:zinc ion binding"/>
    <property type="evidence" value="ECO:0007669"/>
    <property type="project" value="UniProtKB-KW"/>
</dbReference>
<keyword evidence="8" id="KW-0833">Ubl conjugation pathway</keyword>
<comment type="subcellular location">
    <subcellularLocation>
        <location evidence="2">Membrane</location>
        <topology evidence="2">Multi-pass membrane protein</topology>
    </subcellularLocation>
</comment>
<feature type="region of interest" description="Disordered" evidence="13">
    <location>
        <begin position="1"/>
        <end position="86"/>
    </location>
</feature>
<feature type="compositionally biased region" description="Polar residues" evidence="13">
    <location>
        <begin position="24"/>
        <end position="33"/>
    </location>
</feature>
<evidence type="ECO:0000256" key="6">
    <source>
        <dbReference type="ARBA" id="ARBA00022723"/>
    </source>
</evidence>
<dbReference type="EMBL" id="DYDO01000009">
    <property type="protein sequence ID" value="DBA18712.1"/>
    <property type="molecule type" value="Genomic_DNA"/>
</dbReference>
<dbReference type="PANTHER" id="PTHR45977:SF4">
    <property type="entry name" value="RING-TYPE DOMAIN-CONTAINING PROTEIN"/>
    <property type="match status" value="1"/>
</dbReference>
<feature type="domain" description="RING-type" evidence="14">
    <location>
        <begin position="89"/>
        <end position="130"/>
    </location>
</feature>
<evidence type="ECO:0000256" key="12">
    <source>
        <dbReference type="PROSITE-ProRule" id="PRU00175"/>
    </source>
</evidence>
<dbReference type="GO" id="GO:0006511">
    <property type="term" value="P:ubiquitin-dependent protein catabolic process"/>
    <property type="evidence" value="ECO:0007669"/>
    <property type="project" value="TreeGrafter"/>
</dbReference>
<evidence type="ECO:0000256" key="8">
    <source>
        <dbReference type="ARBA" id="ARBA00022786"/>
    </source>
</evidence>
<accession>A0AAV3A5Y7</accession>
<dbReference type="CDD" id="cd16454">
    <property type="entry name" value="RING-H2_PA-TM-RING"/>
    <property type="match status" value="1"/>
</dbReference>